<dbReference type="PROSITE" id="PS00094">
    <property type="entry name" value="C5_MTASE_1"/>
    <property type="match status" value="1"/>
</dbReference>
<name>A0AA51RE28_9BACT</name>
<evidence type="ECO:0000313" key="9">
    <source>
        <dbReference type="EMBL" id="WMN10845.1"/>
    </source>
</evidence>
<dbReference type="EMBL" id="CP129971">
    <property type="protein sequence ID" value="WMN10845.1"/>
    <property type="molecule type" value="Genomic_DNA"/>
</dbReference>
<dbReference type="REBASE" id="758351">
    <property type="entry name" value="M.MspF43ORF36225P"/>
</dbReference>
<evidence type="ECO:0000256" key="7">
    <source>
        <dbReference type="RuleBase" id="RU000416"/>
    </source>
</evidence>
<gene>
    <name evidence="9" type="ORF">QYS49_36225</name>
</gene>
<evidence type="ECO:0000256" key="2">
    <source>
        <dbReference type="ARBA" id="ARBA00022679"/>
    </source>
</evidence>
<dbReference type="GO" id="GO:0044027">
    <property type="term" value="P:negative regulation of gene expression via chromosomal CpG island methylation"/>
    <property type="evidence" value="ECO:0007669"/>
    <property type="project" value="TreeGrafter"/>
</dbReference>
<reference evidence="9 10" key="1">
    <citation type="submission" date="2023-08" db="EMBL/GenBank/DDBJ databases">
        <title>Comparative genomics and taxonomic characterization of three novel marine species of genus Marivirga.</title>
        <authorList>
            <person name="Muhammad N."/>
            <person name="Kim S.-G."/>
        </authorList>
    </citation>
    <scope>NUCLEOTIDE SEQUENCE [LARGE SCALE GENOMIC DNA]</scope>
    <source>
        <strain evidence="9 10">BDSF4-3</strain>
    </source>
</reference>
<dbReference type="Gene3D" id="3.90.120.10">
    <property type="entry name" value="DNA Methylase, subunit A, domain 2"/>
    <property type="match status" value="1"/>
</dbReference>
<dbReference type="GO" id="GO:0032259">
    <property type="term" value="P:methylation"/>
    <property type="evidence" value="ECO:0007669"/>
    <property type="project" value="UniProtKB-KW"/>
</dbReference>
<dbReference type="GO" id="GO:0003677">
    <property type="term" value="F:DNA binding"/>
    <property type="evidence" value="ECO:0007669"/>
    <property type="project" value="TreeGrafter"/>
</dbReference>
<dbReference type="RefSeq" id="WP_308347330.1">
    <property type="nucleotide sequence ID" value="NZ_CP129971.1"/>
</dbReference>
<proteinExistence type="inferred from homology"/>
<evidence type="ECO:0000256" key="5">
    <source>
        <dbReference type="ARBA" id="ARBA00047422"/>
    </source>
</evidence>
<organism evidence="9 10">
    <name type="scientific">Marivirga salinarum</name>
    <dbReference type="NCBI Taxonomy" id="3059078"/>
    <lineage>
        <taxon>Bacteria</taxon>
        <taxon>Pseudomonadati</taxon>
        <taxon>Bacteroidota</taxon>
        <taxon>Cytophagia</taxon>
        <taxon>Cytophagales</taxon>
        <taxon>Marivirgaceae</taxon>
        <taxon>Marivirga</taxon>
    </lineage>
</organism>
<dbReference type="Proteomes" id="UP001230496">
    <property type="component" value="Chromosome"/>
</dbReference>
<sequence length="355" mass="39951">MEVKEPQLRIYTPNNHNNEILKSKEKIDVISLFSGCGGMDLGFHQAGFNIKWANDIEKRACETYAKNLGNHIVCDDITKIDYSTIPDADLILGGFPCQDFSMIWKRGGISTDRGNLYRNFVEIVSQKQPLMFVAENVKGILTANKKQAIKQIIKDFSETGDYGYNTTAHLINFAEYGVAQLRQRVLIIGVRKDLDTFFDIPAPIRSADNYLSSKEALEGVEKVMHNNEHQNIQSNTIEKLKLIPPGGNFTDIPKNSPHYVKGMISHVYRRLHPSKPSTTIIAAGGGGTWGYHYDEPRPLTNRERARLFGYPDDFVFEGTITEVRKQIGNSVPPSGILPFAKHIKIFLESIKANVH</sequence>
<feature type="active site" evidence="6">
    <location>
        <position position="97"/>
    </location>
</feature>
<dbReference type="Pfam" id="PF00145">
    <property type="entry name" value="DNA_methylase"/>
    <property type="match status" value="1"/>
</dbReference>
<evidence type="ECO:0000256" key="1">
    <source>
        <dbReference type="ARBA" id="ARBA00022603"/>
    </source>
</evidence>
<dbReference type="Gene3D" id="3.40.50.150">
    <property type="entry name" value="Vaccinia Virus protein VP39"/>
    <property type="match status" value="1"/>
</dbReference>
<comment type="similarity">
    <text evidence="6 7">Belongs to the class I-like SAM-binding methyltransferase superfamily. C5-methyltransferase family.</text>
</comment>
<dbReference type="PANTHER" id="PTHR10629">
    <property type="entry name" value="CYTOSINE-SPECIFIC METHYLTRANSFERASE"/>
    <property type="match status" value="1"/>
</dbReference>
<dbReference type="InterPro" id="IPR050390">
    <property type="entry name" value="C5-Methyltransferase"/>
</dbReference>
<accession>A0AA51RE28</accession>
<dbReference type="NCBIfam" id="TIGR00675">
    <property type="entry name" value="dcm"/>
    <property type="match status" value="1"/>
</dbReference>
<dbReference type="InterPro" id="IPR001525">
    <property type="entry name" value="C5_MeTfrase"/>
</dbReference>
<dbReference type="GO" id="GO:0009307">
    <property type="term" value="P:DNA restriction-modification system"/>
    <property type="evidence" value="ECO:0007669"/>
    <property type="project" value="UniProtKB-KW"/>
</dbReference>
<dbReference type="AlphaFoldDB" id="A0AA51RE28"/>
<evidence type="ECO:0000313" key="10">
    <source>
        <dbReference type="Proteomes" id="UP001230496"/>
    </source>
</evidence>
<comment type="catalytic activity">
    <reaction evidence="5 8">
        <text>a 2'-deoxycytidine in DNA + S-adenosyl-L-methionine = a 5-methyl-2'-deoxycytidine in DNA + S-adenosyl-L-homocysteine + H(+)</text>
        <dbReference type="Rhea" id="RHEA:13681"/>
        <dbReference type="Rhea" id="RHEA-COMP:11369"/>
        <dbReference type="Rhea" id="RHEA-COMP:11370"/>
        <dbReference type="ChEBI" id="CHEBI:15378"/>
        <dbReference type="ChEBI" id="CHEBI:57856"/>
        <dbReference type="ChEBI" id="CHEBI:59789"/>
        <dbReference type="ChEBI" id="CHEBI:85452"/>
        <dbReference type="ChEBI" id="CHEBI:85454"/>
        <dbReference type="EC" id="2.1.1.37"/>
    </reaction>
</comment>
<protein>
    <recommendedName>
        <fullName evidence="8">Cytosine-specific methyltransferase</fullName>
        <ecNumber evidence="8">2.1.1.37</ecNumber>
    </recommendedName>
</protein>
<dbReference type="KEGG" id="msaa:QYS49_36225"/>
<dbReference type="PRINTS" id="PR00105">
    <property type="entry name" value="C5METTRFRASE"/>
</dbReference>
<keyword evidence="1 6" id="KW-0489">Methyltransferase</keyword>
<dbReference type="CDD" id="cd00315">
    <property type="entry name" value="Cyt_C5_DNA_methylase"/>
    <property type="match status" value="1"/>
</dbReference>
<dbReference type="InterPro" id="IPR029063">
    <property type="entry name" value="SAM-dependent_MTases_sf"/>
</dbReference>
<dbReference type="GO" id="GO:0003886">
    <property type="term" value="F:DNA (cytosine-5-)-methyltransferase activity"/>
    <property type="evidence" value="ECO:0007669"/>
    <property type="project" value="UniProtKB-EC"/>
</dbReference>
<keyword evidence="2 6" id="KW-0808">Transferase</keyword>
<evidence type="ECO:0000256" key="4">
    <source>
        <dbReference type="ARBA" id="ARBA00022747"/>
    </source>
</evidence>
<dbReference type="EC" id="2.1.1.37" evidence="8"/>
<evidence type="ECO:0000256" key="6">
    <source>
        <dbReference type="PROSITE-ProRule" id="PRU01016"/>
    </source>
</evidence>
<dbReference type="PANTHER" id="PTHR10629:SF52">
    <property type="entry name" value="DNA (CYTOSINE-5)-METHYLTRANSFERASE 1"/>
    <property type="match status" value="1"/>
</dbReference>
<evidence type="ECO:0000256" key="8">
    <source>
        <dbReference type="RuleBase" id="RU000417"/>
    </source>
</evidence>
<keyword evidence="3 6" id="KW-0949">S-adenosyl-L-methionine</keyword>
<keyword evidence="10" id="KW-1185">Reference proteome</keyword>
<keyword evidence="4" id="KW-0680">Restriction system</keyword>
<dbReference type="SUPFAM" id="SSF53335">
    <property type="entry name" value="S-adenosyl-L-methionine-dependent methyltransferases"/>
    <property type="match status" value="1"/>
</dbReference>
<dbReference type="InterPro" id="IPR018117">
    <property type="entry name" value="C5_DNA_meth_AS"/>
</dbReference>
<evidence type="ECO:0000256" key="3">
    <source>
        <dbReference type="ARBA" id="ARBA00022691"/>
    </source>
</evidence>
<dbReference type="PROSITE" id="PS51679">
    <property type="entry name" value="SAM_MT_C5"/>
    <property type="match status" value="1"/>
</dbReference>